<dbReference type="PANTHER" id="PTHR30537">
    <property type="entry name" value="HTH-TYPE TRANSCRIPTIONAL REGULATOR"/>
    <property type="match status" value="1"/>
</dbReference>
<dbReference type="Proteomes" id="UP000251571">
    <property type="component" value="Unassembled WGS sequence"/>
</dbReference>
<dbReference type="GO" id="GO:0003700">
    <property type="term" value="F:DNA-binding transcription factor activity"/>
    <property type="evidence" value="ECO:0007669"/>
    <property type="project" value="InterPro"/>
</dbReference>
<dbReference type="GO" id="GO:0006351">
    <property type="term" value="P:DNA-templated transcription"/>
    <property type="evidence" value="ECO:0007669"/>
    <property type="project" value="TreeGrafter"/>
</dbReference>
<name>A0A2Y9AIE5_9RHOB</name>
<dbReference type="SUPFAM" id="SSF46785">
    <property type="entry name" value="Winged helix' DNA-binding domain"/>
    <property type="match status" value="1"/>
</dbReference>
<dbReference type="PROSITE" id="PS50931">
    <property type="entry name" value="HTH_LYSR"/>
    <property type="match status" value="1"/>
</dbReference>
<evidence type="ECO:0000313" key="6">
    <source>
        <dbReference type="EMBL" id="PWJ20234.1"/>
    </source>
</evidence>
<evidence type="ECO:0000256" key="4">
    <source>
        <dbReference type="ARBA" id="ARBA00023163"/>
    </source>
</evidence>
<reference evidence="6 8" key="2">
    <citation type="submission" date="2018-03" db="EMBL/GenBank/DDBJ databases">
        <title>Genomic Encyclopedia of Archaeal and Bacterial Type Strains, Phase II (KMG-II): from individual species to whole genera.</title>
        <authorList>
            <person name="Goeker M."/>
        </authorList>
    </citation>
    <scope>NUCLEOTIDE SEQUENCE [LARGE SCALE GENOMIC DNA]</scope>
    <source>
        <strain evidence="6 8">DSM 25227</strain>
    </source>
</reference>
<dbReference type="Pfam" id="PF00126">
    <property type="entry name" value="HTH_1"/>
    <property type="match status" value="1"/>
</dbReference>
<keyword evidence="2" id="KW-0805">Transcription regulation</keyword>
<dbReference type="PANTHER" id="PTHR30537:SF26">
    <property type="entry name" value="GLYCINE CLEAVAGE SYSTEM TRANSCRIPTIONAL ACTIVATOR"/>
    <property type="match status" value="1"/>
</dbReference>
<keyword evidence="8" id="KW-1185">Reference proteome</keyword>
<sequence>MPSLISLRAFEAAARLGSFKDAAEELSVSPTAVSHHIRGLEQTLDTQLFVRETRAVHLTETGRRLSERLASAFTEITDALSEVHATEHDLTVTTTPAFAALWLVPRLEAFQAAHPEIRLRLETGTVPVDLARDRRVDLAIRYGVEEGPLLARALPQERIGLYGAPHVVAALGGRLDGATILSTEWEQPGLPSMTPEAWVAAASSEGRPKLRHFEQEHHVAQCAIAGQGLALISNVLAGDLAARGLLIPFRPDIQVPGLSYSVLCLPERVRVRKIARFIRWLEAAFDRA</sequence>
<dbReference type="SUPFAM" id="SSF53850">
    <property type="entry name" value="Periplasmic binding protein-like II"/>
    <property type="match status" value="1"/>
</dbReference>
<dbReference type="InterPro" id="IPR058163">
    <property type="entry name" value="LysR-type_TF_proteobact-type"/>
</dbReference>
<keyword evidence="4" id="KW-0804">Transcription</keyword>
<dbReference type="AlphaFoldDB" id="A0A2Y9AIE5"/>
<reference evidence="7 9" key="1">
    <citation type="submission" date="2016-10" db="EMBL/GenBank/DDBJ databases">
        <authorList>
            <person name="Cai Z."/>
        </authorList>
    </citation>
    <scope>NUCLEOTIDE SEQUENCE [LARGE SCALE GENOMIC DNA]</scope>
    <source>
        <strain evidence="7 9">DSM 25227</strain>
    </source>
</reference>
<keyword evidence="3 7" id="KW-0238">DNA-binding</keyword>
<evidence type="ECO:0000256" key="2">
    <source>
        <dbReference type="ARBA" id="ARBA00023015"/>
    </source>
</evidence>
<dbReference type="Gene3D" id="1.10.10.10">
    <property type="entry name" value="Winged helix-like DNA-binding domain superfamily/Winged helix DNA-binding domain"/>
    <property type="match status" value="1"/>
</dbReference>
<dbReference type="RefSeq" id="WP_170125363.1">
    <property type="nucleotide sequence ID" value="NZ_QGDJ01000003.1"/>
</dbReference>
<gene>
    <name evidence="6" type="ORF">BCF38_10349</name>
    <name evidence="7" type="ORF">SAMN05421539_10349</name>
</gene>
<protein>
    <submittedName>
        <fullName evidence="6">DNA-binding transcriptional LysR family regulator</fullName>
    </submittedName>
    <submittedName>
        <fullName evidence="7">DNA-binding transcriptional regulator, LysR family</fullName>
    </submittedName>
</protein>
<dbReference type="Pfam" id="PF03466">
    <property type="entry name" value="LysR_substrate"/>
    <property type="match status" value="1"/>
</dbReference>
<accession>A0A2Y9AIE5</accession>
<organism evidence="7 9">
    <name type="scientific">Jannaschia seohaensis</name>
    <dbReference type="NCBI Taxonomy" id="475081"/>
    <lineage>
        <taxon>Bacteria</taxon>
        <taxon>Pseudomonadati</taxon>
        <taxon>Pseudomonadota</taxon>
        <taxon>Alphaproteobacteria</taxon>
        <taxon>Rhodobacterales</taxon>
        <taxon>Roseobacteraceae</taxon>
        <taxon>Jannaschia</taxon>
    </lineage>
</organism>
<dbReference type="EMBL" id="UETC01000003">
    <property type="protein sequence ID" value="SSA44234.1"/>
    <property type="molecule type" value="Genomic_DNA"/>
</dbReference>
<dbReference type="InterPro" id="IPR005119">
    <property type="entry name" value="LysR_subst-bd"/>
</dbReference>
<dbReference type="EMBL" id="QGDJ01000003">
    <property type="protein sequence ID" value="PWJ20234.1"/>
    <property type="molecule type" value="Genomic_DNA"/>
</dbReference>
<evidence type="ECO:0000259" key="5">
    <source>
        <dbReference type="PROSITE" id="PS50931"/>
    </source>
</evidence>
<feature type="domain" description="HTH lysR-type" evidence="5">
    <location>
        <begin position="2"/>
        <end position="59"/>
    </location>
</feature>
<dbReference type="FunFam" id="1.10.10.10:FF:000038">
    <property type="entry name" value="Glycine cleavage system transcriptional activator"/>
    <property type="match status" value="1"/>
</dbReference>
<dbReference type="InterPro" id="IPR000847">
    <property type="entry name" value="LysR_HTH_N"/>
</dbReference>
<evidence type="ECO:0000313" key="7">
    <source>
        <dbReference type="EMBL" id="SSA44234.1"/>
    </source>
</evidence>
<proteinExistence type="inferred from homology"/>
<evidence type="ECO:0000256" key="1">
    <source>
        <dbReference type="ARBA" id="ARBA00009437"/>
    </source>
</evidence>
<dbReference type="InterPro" id="IPR036388">
    <property type="entry name" value="WH-like_DNA-bd_sf"/>
</dbReference>
<dbReference type="Gene3D" id="3.40.190.10">
    <property type="entry name" value="Periplasmic binding protein-like II"/>
    <property type="match status" value="2"/>
</dbReference>
<evidence type="ECO:0000313" key="9">
    <source>
        <dbReference type="Proteomes" id="UP000251571"/>
    </source>
</evidence>
<comment type="similarity">
    <text evidence="1">Belongs to the LysR transcriptional regulatory family.</text>
</comment>
<evidence type="ECO:0000313" key="8">
    <source>
        <dbReference type="Proteomes" id="UP000245839"/>
    </source>
</evidence>
<evidence type="ECO:0000256" key="3">
    <source>
        <dbReference type="ARBA" id="ARBA00023125"/>
    </source>
</evidence>
<dbReference type="GO" id="GO:0043565">
    <property type="term" value="F:sequence-specific DNA binding"/>
    <property type="evidence" value="ECO:0007669"/>
    <property type="project" value="TreeGrafter"/>
</dbReference>
<dbReference type="InterPro" id="IPR036390">
    <property type="entry name" value="WH_DNA-bd_sf"/>
</dbReference>
<dbReference type="Proteomes" id="UP000245839">
    <property type="component" value="Unassembled WGS sequence"/>
</dbReference>